<dbReference type="PANTHER" id="PTHR11795:SF450">
    <property type="entry name" value="ABC TRANSPORTER PERMEASE PROTEIN"/>
    <property type="match status" value="1"/>
</dbReference>
<dbReference type="InterPro" id="IPR052157">
    <property type="entry name" value="BCAA_transport_permease"/>
</dbReference>
<dbReference type="PANTHER" id="PTHR11795">
    <property type="entry name" value="BRANCHED-CHAIN AMINO ACID TRANSPORT SYSTEM PERMEASE PROTEIN LIVH"/>
    <property type="match status" value="1"/>
</dbReference>
<feature type="transmembrane region" description="Helical" evidence="9">
    <location>
        <begin position="92"/>
        <end position="114"/>
    </location>
</feature>
<dbReference type="EMBL" id="QQNH01000001">
    <property type="protein sequence ID" value="RDE10523.1"/>
    <property type="molecule type" value="Genomic_DNA"/>
</dbReference>
<evidence type="ECO:0000256" key="7">
    <source>
        <dbReference type="ARBA" id="ARBA00023136"/>
    </source>
</evidence>
<keyword evidence="11" id="KW-1185">Reference proteome</keyword>
<comment type="similarity">
    <text evidence="8">Belongs to the binding-protein-dependent transport system permease family. LivHM subfamily.</text>
</comment>
<keyword evidence="5" id="KW-0029">Amino-acid transport</keyword>
<sequence>MNLFLQLAVNGIYAGSIFALFGLSFALIFATTKVWHFAQGAVYSGSALIVVALATTIGLLPAILAGVVFATLGGLGCQAGIYGPLRRRGASMLVIVMASLGVTIVGENLLSILFGPSQKTLLVDVGGPIIAGGIVISRAQLLAPIIAVAVVGLALFVLYRTDFGRKVQALIGDEELMQLQGIATGPIRMACVAFGSAILPIAAVMLLLSGTGVSPYIGLPVVLIGAMSLFLGGINSMLGAAIGGFLIGFVENVALYFIPSSWQAAFTYSLFLAIILVRPTGLLGRRLIQSSM</sequence>
<evidence type="ECO:0000256" key="1">
    <source>
        <dbReference type="ARBA" id="ARBA00004651"/>
    </source>
</evidence>
<dbReference type="AlphaFoldDB" id="A0A369W857"/>
<feature type="transmembrane region" description="Helical" evidence="9">
    <location>
        <begin position="238"/>
        <end position="258"/>
    </location>
</feature>
<dbReference type="Proteomes" id="UP000253759">
    <property type="component" value="Unassembled WGS sequence"/>
</dbReference>
<evidence type="ECO:0000256" key="5">
    <source>
        <dbReference type="ARBA" id="ARBA00022970"/>
    </source>
</evidence>
<evidence type="ECO:0000313" key="11">
    <source>
        <dbReference type="Proteomes" id="UP000253759"/>
    </source>
</evidence>
<dbReference type="GO" id="GO:0006865">
    <property type="term" value="P:amino acid transport"/>
    <property type="evidence" value="ECO:0007669"/>
    <property type="project" value="UniProtKB-KW"/>
</dbReference>
<feature type="transmembrane region" description="Helical" evidence="9">
    <location>
        <begin position="264"/>
        <end position="284"/>
    </location>
</feature>
<name>A0A369W857_9HYPH</name>
<dbReference type="Pfam" id="PF02653">
    <property type="entry name" value="BPD_transp_2"/>
    <property type="match status" value="1"/>
</dbReference>
<evidence type="ECO:0000256" key="2">
    <source>
        <dbReference type="ARBA" id="ARBA00022448"/>
    </source>
</evidence>
<evidence type="ECO:0000256" key="9">
    <source>
        <dbReference type="SAM" id="Phobius"/>
    </source>
</evidence>
<reference evidence="11" key="1">
    <citation type="submission" date="2018-07" db="EMBL/GenBank/DDBJ databases">
        <authorList>
            <person name="Liu B.-T."/>
            <person name="Du Z."/>
        </authorList>
    </citation>
    <scope>NUCLEOTIDE SEQUENCE [LARGE SCALE GENOMIC DNA]</scope>
    <source>
        <strain evidence="11">XYN52</strain>
    </source>
</reference>
<feature type="transmembrane region" description="Helical" evidence="9">
    <location>
        <begin position="12"/>
        <end position="30"/>
    </location>
</feature>
<comment type="subcellular location">
    <subcellularLocation>
        <location evidence="1">Cell membrane</location>
        <topology evidence="1">Multi-pass membrane protein</topology>
    </subcellularLocation>
</comment>
<gene>
    <name evidence="10" type="ORF">DVH29_00800</name>
</gene>
<keyword evidence="7 9" id="KW-0472">Membrane</keyword>
<accession>A0A369W857</accession>
<keyword evidence="3" id="KW-1003">Cell membrane</keyword>
<dbReference type="GO" id="GO:0022857">
    <property type="term" value="F:transmembrane transporter activity"/>
    <property type="evidence" value="ECO:0007669"/>
    <property type="project" value="InterPro"/>
</dbReference>
<feature type="transmembrane region" description="Helical" evidence="9">
    <location>
        <begin position="141"/>
        <end position="159"/>
    </location>
</feature>
<evidence type="ECO:0000256" key="8">
    <source>
        <dbReference type="ARBA" id="ARBA00037998"/>
    </source>
</evidence>
<organism evidence="10 11">
    <name type="scientific">Pelagibacterium lacus</name>
    <dbReference type="NCBI Taxonomy" id="2282655"/>
    <lineage>
        <taxon>Bacteria</taxon>
        <taxon>Pseudomonadati</taxon>
        <taxon>Pseudomonadota</taxon>
        <taxon>Alphaproteobacteria</taxon>
        <taxon>Hyphomicrobiales</taxon>
        <taxon>Devosiaceae</taxon>
        <taxon>Pelagibacterium</taxon>
    </lineage>
</organism>
<evidence type="ECO:0000256" key="4">
    <source>
        <dbReference type="ARBA" id="ARBA00022692"/>
    </source>
</evidence>
<dbReference type="CDD" id="cd06582">
    <property type="entry name" value="TM_PBP1_LivH_like"/>
    <property type="match status" value="1"/>
</dbReference>
<dbReference type="GO" id="GO:0005886">
    <property type="term" value="C:plasma membrane"/>
    <property type="evidence" value="ECO:0007669"/>
    <property type="project" value="UniProtKB-SubCell"/>
</dbReference>
<keyword evidence="4 9" id="KW-0812">Transmembrane</keyword>
<dbReference type="InterPro" id="IPR001851">
    <property type="entry name" value="ABC_transp_permease"/>
</dbReference>
<feature type="transmembrane region" description="Helical" evidence="9">
    <location>
        <begin position="187"/>
        <end position="207"/>
    </location>
</feature>
<protein>
    <submittedName>
        <fullName evidence="10">Branched-chain amino acid ABC transporter permease</fullName>
    </submittedName>
</protein>
<evidence type="ECO:0000256" key="6">
    <source>
        <dbReference type="ARBA" id="ARBA00022989"/>
    </source>
</evidence>
<dbReference type="OrthoDB" id="9807115at2"/>
<keyword evidence="6 9" id="KW-1133">Transmembrane helix</keyword>
<evidence type="ECO:0000313" key="10">
    <source>
        <dbReference type="EMBL" id="RDE10523.1"/>
    </source>
</evidence>
<comment type="caution">
    <text evidence="10">The sequence shown here is derived from an EMBL/GenBank/DDBJ whole genome shotgun (WGS) entry which is preliminary data.</text>
</comment>
<keyword evidence="2" id="KW-0813">Transport</keyword>
<proteinExistence type="inferred from homology"/>
<evidence type="ECO:0000256" key="3">
    <source>
        <dbReference type="ARBA" id="ARBA00022475"/>
    </source>
</evidence>
<dbReference type="RefSeq" id="WP_114644243.1">
    <property type="nucleotide sequence ID" value="NZ_QQNH01000001.1"/>
</dbReference>